<evidence type="ECO:0000313" key="1">
    <source>
        <dbReference type="EMBL" id="SKB97084.1"/>
    </source>
</evidence>
<sequence>MATRCLVQFNRSTERLYILHEPTGMRLQRHCLIGYAMKKHQGYLCKRLWRRSWINVFKSAIAPPRMTCRCQAFESIGEIIDGKCTQSPIHNSRIFLYQTIHEHPPCRTAPQYPLLLHAEIRFNVPIGIQYRISPRSVPQVSLPLETTTKRYPFLTARSR</sequence>
<proteinExistence type="predicted"/>
<dbReference type="AlphaFoldDB" id="A0A1T5FLI3"/>
<dbReference type="EMBL" id="FUYS01000018">
    <property type="protein sequence ID" value="SKB97084.1"/>
    <property type="molecule type" value="Genomic_DNA"/>
</dbReference>
<accession>A0A1T5FLI3</accession>
<evidence type="ECO:0000313" key="2">
    <source>
        <dbReference type="Proteomes" id="UP000190541"/>
    </source>
</evidence>
<gene>
    <name evidence="1" type="ORF">SAMN05660226_04074</name>
</gene>
<reference evidence="1 2" key="1">
    <citation type="submission" date="2017-02" db="EMBL/GenBank/DDBJ databases">
        <authorList>
            <person name="Peterson S.W."/>
        </authorList>
    </citation>
    <scope>NUCLEOTIDE SEQUENCE [LARGE SCALE GENOMIC DNA]</scope>
    <source>
        <strain evidence="1 2">DSM 22899</strain>
    </source>
</reference>
<name>A0A1T5FLI3_9SPHI</name>
<dbReference type="Proteomes" id="UP000190541">
    <property type="component" value="Unassembled WGS sequence"/>
</dbReference>
<organism evidence="1 2">
    <name type="scientific">Parapedobacter luteus</name>
    <dbReference type="NCBI Taxonomy" id="623280"/>
    <lineage>
        <taxon>Bacteria</taxon>
        <taxon>Pseudomonadati</taxon>
        <taxon>Bacteroidota</taxon>
        <taxon>Sphingobacteriia</taxon>
        <taxon>Sphingobacteriales</taxon>
        <taxon>Sphingobacteriaceae</taxon>
        <taxon>Parapedobacter</taxon>
    </lineage>
</organism>
<protein>
    <submittedName>
        <fullName evidence="1">Uncharacterized protein</fullName>
    </submittedName>
</protein>
<keyword evidence="2" id="KW-1185">Reference proteome</keyword>
<dbReference type="STRING" id="623280.SAMN05660226_04074"/>